<evidence type="ECO:0000256" key="6">
    <source>
        <dbReference type="PROSITE-ProRule" id="PRU00076"/>
    </source>
</evidence>
<sequence length="157" mass="16756">MVSHRNEYAEVDECLLGTDDCDINADCLNTSGGFTCACKTGFQGNGKACTDTNECLEGKHNCRANAQCSNSPAMMDSQAIAERAHLDECILGTDDCDINADYLNTNDGFTCACKTGYQRNGNACTATLIARENQSRVVQAKATLDLPNGRESVGIPV</sequence>
<evidence type="ECO:0000256" key="3">
    <source>
        <dbReference type="ARBA" id="ARBA00022737"/>
    </source>
</evidence>
<dbReference type="PANTHER" id="PTHR24042">
    <property type="entry name" value="NEL HOMOLOG"/>
    <property type="match status" value="1"/>
</dbReference>
<dbReference type="AlphaFoldDB" id="A0A0L0FVZ6"/>
<dbReference type="PROSITE" id="PS01187">
    <property type="entry name" value="EGF_CA"/>
    <property type="match status" value="1"/>
</dbReference>
<keyword evidence="1 6" id="KW-0245">EGF-like domain</keyword>
<dbReference type="PROSITE" id="PS50026">
    <property type="entry name" value="EGF_3"/>
    <property type="match status" value="1"/>
</dbReference>
<evidence type="ECO:0000313" key="9">
    <source>
        <dbReference type="Proteomes" id="UP000054560"/>
    </source>
</evidence>
<keyword evidence="2" id="KW-0732">Signal</keyword>
<dbReference type="OrthoDB" id="4405280at2759"/>
<proteinExistence type="predicted"/>
<evidence type="ECO:0000256" key="2">
    <source>
        <dbReference type="ARBA" id="ARBA00022729"/>
    </source>
</evidence>
<keyword evidence="3" id="KW-0677">Repeat</keyword>
<dbReference type="InterPro" id="IPR001881">
    <property type="entry name" value="EGF-like_Ca-bd_dom"/>
</dbReference>
<dbReference type="SUPFAM" id="SSF57196">
    <property type="entry name" value="EGF/Laminin"/>
    <property type="match status" value="2"/>
</dbReference>
<dbReference type="GO" id="GO:0005509">
    <property type="term" value="F:calcium ion binding"/>
    <property type="evidence" value="ECO:0007669"/>
    <property type="project" value="InterPro"/>
</dbReference>
<dbReference type="InterPro" id="IPR000742">
    <property type="entry name" value="EGF"/>
</dbReference>
<dbReference type="FunFam" id="2.10.25.10:FF:000038">
    <property type="entry name" value="Fibrillin 2"/>
    <property type="match status" value="1"/>
</dbReference>
<dbReference type="SMART" id="SM00181">
    <property type="entry name" value="EGF"/>
    <property type="match status" value="2"/>
</dbReference>
<feature type="domain" description="EGF-like" evidence="7">
    <location>
        <begin position="10"/>
        <end position="50"/>
    </location>
</feature>
<evidence type="ECO:0000259" key="7">
    <source>
        <dbReference type="PROSITE" id="PS50026"/>
    </source>
</evidence>
<organism evidence="8 9">
    <name type="scientific">Sphaeroforma arctica JP610</name>
    <dbReference type="NCBI Taxonomy" id="667725"/>
    <lineage>
        <taxon>Eukaryota</taxon>
        <taxon>Ichthyosporea</taxon>
        <taxon>Ichthyophonida</taxon>
        <taxon>Sphaeroforma</taxon>
    </lineage>
</organism>
<dbReference type="eggNOG" id="KOG1217">
    <property type="taxonomic scope" value="Eukaryota"/>
</dbReference>
<dbReference type="InterPro" id="IPR018097">
    <property type="entry name" value="EGF_Ca-bd_CS"/>
</dbReference>
<dbReference type="GO" id="GO:0008201">
    <property type="term" value="F:heparin binding"/>
    <property type="evidence" value="ECO:0007669"/>
    <property type="project" value="TreeGrafter"/>
</dbReference>
<evidence type="ECO:0000256" key="4">
    <source>
        <dbReference type="ARBA" id="ARBA00023157"/>
    </source>
</evidence>
<evidence type="ECO:0000256" key="5">
    <source>
        <dbReference type="ARBA" id="ARBA00023180"/>
    </source>
</evidence>
<dbReference type="SMART" id="SM00179">
    <property type="entry name" value="EGF_CA"/>
    <property type="match status" value="2"/>
</dbReference>
<dbReference type="PROSITE" id="PS00010">
    <property type="entry name" value="ASX_HYDROXYL"/>
    <property type="match status" value="1"/>
</dbReference>
<dbReference type="Proteomes" id="UP000054560">
    <property type="component" value="Unassembled WGS sequence"/>
</dbReference>
<keyword evidence="4" id="KW-1015">Disulfide bond</keyword>
<dbReference type="RefSeq" id="XP_014153995.1">
    <property type="nucleotide sequence ID" value="XM_014298520.1"/>
</dbReference>
<reference evidence="8 9" key="1">
    <citation type="submission" date="2011-02" db="EMBL/GenBank/DDBJ databases">
        <title>The Genome Sequence of Sphaeroforma arctica JP610.</title>
        <authorList>
            <consortium name="The Broad Institute Genome Sequencing Platform"/>
            <person name="Russ C."/>
            <person name="Cuomo C."/>
            <person name="Young S.K."/>
            <person name="Zeng Q."/>
            <person name="Gargeya S."/>
            <person name="Alvarado L."/>
            <person name="Berlin A."/>
            <person name="Chapman S.B."/>
            <person name="Chen Z."/>
            <person name="Freedman E."/>
            <person name="Gellesch M."/>
            <person name="Goldberg J."/>
            <person name="Griggs A."/>
            <person name="Gujja S."/>
            <person name="Heilman E."/>
            <person name="Heiman D."/>
            <person name="Howarth C."/>
            <person name="Mehta T."/>
            <person name="Neiman D."/>
            <person name="Pearson M."/>
            <person name="Roberts A."/>
            <person name="Saif S."/>
            <person name="Shea T."/>
            <person name="Shenoy N."/>
            <person name="Sisk P."/>
            <person name="Stolte C."/>
            <person name="Sykes S."/>
            <person name="White J."/>
            <person name="Yandava C."/>
            <person name="Burger G."/>
            <person name="Gray M.W."/>
            <person name="Holland P.W.H."/>
            <person name="King N."/>
            <person name="Lang F.B.F."/>
            <person name="Roger A.J."/>
            <person name="Ruiz-Trillo I."/>
            <person name="Haas B."/>
            <person name="Nusbaum C."/>
            <person name="Birren B."/>
        </authorList>
    </citation>
    <scope>NUCLEOTIDE SEQUENCE [LARGE SCALE GENOMIC DNA]</scope>
    <source>
        <strain evidence="8 9">JP610</strain>
    </source>
</reference>
<dbReference type="PANTHER" id="PTHR24042:SF5">
    <property type="entry name" value="EGF-LIKE CALCIUM-BINDING DOMAIN-CONTAINING PROTEIN"/>
    <property type="match status" value="1"/>
</dbReference>
<gene>
    <name evidence="8" type="ORF">SARC_07536</name>
</gene>
<protein>
    <recommendedName>
        <fullName evidence="7">EGF-like domain-containing protein</fullName>
    </recommendedName>
</protein>
<dbReference type="PROSITE" id="PS01186">
    <property type="entry name" value="EGF_2"/>
    <property type="match status" value="2"/>
</dbReference>
<dbReference type="InterPro" id="IPR000152">
    <property type="entry name" value="EGF-type_Asp/Asn_hydroxyl_site"/>
</dbReference>
<comment type="caution">
    <text evidence="6">Lacks conserved residue(s) required for the propagation of feature annotation.</text>
</comment>
<dbReference type="STRING" id="667725.A0A0L0FVZ6"/>
<dbReference type="InterPro" id="IPR051586">
    <property type="entry name" value="PKC-binding_NELL"/>
</dbReference>
<dbReference type="GeneID" id="25908040"/>
<dbReference type="CDD" id="cd00054">
    <property type="entry name" value="EGF_CA"/>
    <property type="match status" value="1"/>
</dbReference>
<dbReference type="InterPro" id="IPR049883">
    <property type="entry name" value="NOTCH1_EGF-like"/>
</dbReference>
<evidence type="ECO:0000313" key="8">
    <source>
        <dbReference type="EMBL" id="KNC80093.1"/>
    </source>
</evidence>
<keyword evidence="5" id="KW-0325">Glycoprotein</keyword>
<name>A0A0L0FVZ6_9EUKA</name>
<evidence type="ECO:0000256" key="1">
    <source>
        <dbReference type="ARBA" id="ARBA00022536"/>
    </source>
</evidence>
<dbReference type="Pfam" id="PF07645">
    <property type="entry name" value="EGF_CA"/>
    <property type="match status" value="3"/>
</dbReference>
<dbReference type="GO" id="GO:0005615">
    <property type="term" value="C:extracellular space"/>
    <property type="evidence" value="ECO:0007669"/>
    <property type="project" value="TreeGrafter"/>
</dbReference>
<keyword evidence="9" id="KW-1185">Reference proteome</keyword>
<dbReference type="EMBL" id="KQ242201">
    <property type="protein sequence ID" value="KNC80093.1"/>
    <property type="molecule type" value="Genomic_DNA"/>
</dbReference>
<accession>A0A0L0FVZ6</accession>
<dbReference type="Gene3D" id="2.10.25.10">
    <property type="entry name" value="Laminin"/>
    <property type="match status" value="2"/>
</dbReference>